<dbReference type="PANTHER" id="PTHR30329:SF21">
    <property type="entry name" value="LIPOPROTEIN YIAD-RELATED"/>
    <property type="match status" value="1"/>
</dbReference>
<dbReference type="EMBL" id="PYGA01000002">
    <property type="protein sequence ID" value="PSL00186.1"/>
    <property type="molecule type" value="Genomic_DNA"/>
</dbReference>
<dbReference type="InterPro" id="IPR006664">
    <property type="entry name" value="OMP_bac"/>
</dbReference>
<dbReference type="Gene3D" id="3.30.1330.60">
    <property type="entry name" value="OmpA-like domain"/>
    <property type="match status" value="1"/>
</dbReference>
<evidence type="ECO:0000256" key="4">
    <source>
        <dbReference type="PROSITE-ProRule" id="PRU00473"/>
    </source>
</evidence>
<comment type="subcellular location">
    <subcellularLocation>
        <location evidence="1">Cell outer membrane</location>
    </subcellularLocation>
</comment>
<dbReference type="Proteomes" id="UP000240542">
    <property type="component" value="Unassembled WGS sequence"/>
</dbReference>
<evidence type="ECO:0000256" key="3">
    <source>
        <dbReference type="ARBA" id="ARBA00023237"/>
    </source>
</evidence>
<comment type="caution">
    <text evidence="8">The sequence shown here is derived from an EMBL/GenBank/DDBJ whole genome shotgun (WGS) entry which is preliminary data.</text>
</comment>
<evidence type="ECO:0000259" key="7">
    <source>
        <dbReference type="PROSITE" id="PS51123"/>
    </source>
</evidence>
<evidence type="ECO:0000313" key="9">
    <source>
        <dbReference type="Proteomes" id="UP000240542"/>
    </source>
</evidence>
<evidence type="ECO:0000256" key="6">
    <source>
        <dbReference type="SAM" id="SignalP"/>
    </source>
</evidence>
<dbReference type="PRINTS" id="PR01021">
    <property type="entry name" value="OMPADOMAIN"/>
</dbReference>
<feature type="signal peptide" evidence="6">
    <location>
        <begin position="1"/>
        <end position="30"/>
    </location>
</feature>
<dbReference type="GO" id="GO:0009279">
    <property type="term" value="C:cell outer membrane"/>
    <property type="evidence" value="ECO:0007669"/>
    <property type="project" value="UniProtKB-SubCell"/>
</dbReference>
<keyword evidence="9" id="KW-1185">Reference proteome</keyword>
<dbReference type="SUPFAM" id="SSF103088">
    <property type="entry name" value="OmpA-like"/>
    <property type="match status" value="1"/>
</dbReference>
<evidence type="ECO:0000256" key="1">
    <source>
        <dbReference type="ARBA" id="ARBA00004442"/>
    </source>
</evidence>
<feature type="chain" id="PRO_5015124691" evidence="6">
    <location>
        <begin position="31"/>
        <end position="199"/>
    </location>
</feature>
<dbReference type="PANTHER" id="PTHR30329">
    <property type="entry name" value="STATOR ELEMENT OF FLAGELLAR MOTOR COMPLEX"/>
    <property type="match status" value="1"/>
</dbReference>
<feature type="region of interest" description="Disordered" evidence="5">
    <location>
        <begin position="125"/>
        <end position="199"/>
    </location>
</feature>
<keyword evidence="6" id="KW-0732">Signal</keyword>
<evidence type="ECO:0000313" key="8">
    <source>
        <dbReference type="EMBL" id="PSL00186.1"/>
    </source>
</evidence>
<dbReference type="InterPro" id="IPR050330">
    <property type="entry name" value="Bact_OuterMem_StrucFunc"/>
</dbReference>
<dbReference type="AlphaFoldDB" id="A0A2P8DSI9"/>
<gene>
    <name evidence="8" type="ORF">CLV63_102313</name>
</gene>
<evidence type="ECO:0000256" key="2">
    <source>
        <dbReference type="ARBA" id="ARBA00023136"/>
    </source>
</evidence>
<keyword evidence="2 4" id="KW-0472">Membrane</keyword>
<accession>A0A2P8DSI9</accession>
<dbReference type="Pfam" id="PF00691">
    <property type="entry name" value="OmpA"/>
    <property type="match status" value="1"/>
</dbReference>
<dbReference type="RefSeq" id="WP_245928570.1">
    <property type="nucleotide sequence ID" value="NZ_PYGA01000002.1"/>
</dbReference>
<dbReference type="PROSITE" id="PS51123">
    <property type="entry name" value="OMPA_2"/>
    <property type="match status" value="1"/>
</dbReference>
<evidence type="ECO:0000256" key="5">
    <source>
        <dbReference type="SAM" id="MobiDB-lite"/>
    </source>
</evidence>
<protein>
    <submittedName>
        <fullName evidence="8">Outer membrane protein OmpA-like peptidoglycan-associated protein</fullName>
    </submittedName>
</protein>
<feature type="compositionally biased region" description="Basic and acidic residues" evidence="5">
    <location>
        <begin position="173"/>
        <end position="199"/>
    </location>
</feature>
<name>A0A2P8DSI9_9ACTN</name>
<proteinExistence type="predicted"/>
<sequence length="199" mass="20372">MNAPRSAWPTRIAAFGAAAALLLAAAPAAAEPDQEGDPDKVGPGQISGSVHGFSPPSTIHGIEPAEFIEELTEEDVRGDTTTVTISADVLFEFDKATLGKGAEKTLAGIADRLEGTSGTVEVVGHSDGIGEESYNQSLSEKRAGSVQKALEDALGSGAPEITASGKGSGDPIADEKTDKGDDDPAGRAKNRRVEISFQG</sequence>
<dbReference type="InterPro" id="IPR006665">
    <property type="entry name" value="OmpA-like"/>
</dbReference>
<dbReference type="CDD" id="cd07185">
    <property type="entry name" value="OmpA_C-like"/>
    <property type="match status" value="1"/>
</dbReference>
<reference evidence="8 9" key="1">
    <citation type="submission" date="2018-03" db="EMBL/GenBank/DDBJ databases">
        <title>Genomic Encyclopedia of Archaeal and Bacterial Type Strains, Phase II (KMG-II): from individual species to whole genera.</title>
        <authorList>
            <person name="Goeker M."/>
        </authorList>
    </citation>
    <scope>NUCLEOTIDE SEQUENCE [LARGE SCALE GENOMIC DNA]</scope>
    <source>
        <strain evidence="8 9">DSM 45312</strain>
    </source>
</reference>
<dbReference type="InterPro" id="IPR036737">
    <property type="entry name" value="OmpA-like_sf"/>
</dbReference>
<keyword evidence="3" id="KW-0998">Cell outer membrane</keyword>
<feature type="domain" description="OmpA-like" evidence="7">
    <location>
        <begin position="78"/>
        <end position="199"/>
    </location>
</feature>
<feature type="region of interest" description="Disordered" evidence="5">
    <location>
        <begin position="27"/>
        <end position="61"/>
    </location>
</feature>
<organism evidence="8 9">
    <name type="scientific">Murinocardiopsis flavida</name>
    <dbReference type="NCBI Taxonomy" id="645275"/>
    <lineage>
        <taxon>Bacteria</taxon>
        <taxon>Bacillati</taxon>
        <taxon>Actinomycetota</taxon>
        <taxon>Actinomycetes</taxon>
        <taxon>Streptosporangiales</taxon>
        <taxon>Nocardiopsidaceae</taxon>
        <taxon>Murinocardiopsis</taxon>
    </lineage>
</organism>